<sequence>MNKALIGESHYTKSVRNLIKKVHDLSPIKDSLYEQATDYFASLNGQGEQLHDLKQQVFNSKDLTGSRGETRRKNAQSKLKQFQQQNEESRLQRYKELHQVCEQILDLTDAASQEESARNFARLLGTILLTTQTEHRKVVQFNQKSKHLYKATLCLLLLDVMLADKQISNPYVLRHFENRVVNAKSKDEANQCPYRLYVKVPLLMTALLQDVGQNHPEVQAILRGTDGSGDEFRTLDKDERQQMLKLSYQHTINYLKDGVGCGSYVGNSKAERELFNEAEKDKLKFVMTLIKSSLDPRQTIGNLLKIPQVYTSVVLSTKPGQSYDTLPKATLVLQKAAEKDALNSKAVQSFISVVGHFPQGFGITYIPKDSDRRDLDRYEYAIVNGLYPENPSIPICRSATKNLEFTGLGHDLLIGTDNNLYYSQARKKLEVMSKERLLEILSKLVSNFEERKELALIPNCWHPYTFFSYAKHQNLWNKTNRFAN</sequence>
<dbReference type="Proteomes" id="UP000606935">
    <property type="component" value="Unassembled WGS sequence"/>
</dbReference>
<proteinExistence type="predicted"/>
<protein>
    <submittedName>
        <fullName evidence="1">Uncharacterized protein</fullName>
    </submittedName>
</protein>
<gene>
    <name evidence="1" type="ORF">GCM10010982_18910</name>
</gene>
<reference evidence="1" key="1">
    <citation type="journal article" date="2014" name="Int. J. Syst. Evol. Microbiol.">
        <title>Complete genome sequence of Corynebacterium casei LMG S-19264T (=DSM 44701T), isolated from a smear-ripened cheese.</title>
        <authorList>
            <consortium name="US DOE Joint Genome Institute (JGI-PGF)"/>
            <person name="Walter F."/>
            <person name="Albersmeier A."/>
            <person name="Kalinowski J."/>
            <person name="Ruckert C."/>
        </authorList>
    </citation>
    <scope>NUCLEOTIDE SEQUENCE</scope>
    <source>
        <strain evidence="1">CGMCC 1.7086</strain>
    </source>
</reference>
<keyword evidence="2" id="KW-1185">Reference proteome</keyword>
<evidence type="ECO:0000313" key="1">
    <source>
        <dbReference type="EMBL" id="GGO68898.1"/>
    </source>
</evidence>
<dbReference type="AlphaFoldDB" id="A0A917YXA8"/>
<dbReference type="RefSeq" id="WP_188693695.1">
    <property type="nucleotide sequence ID" value="NZ_BMLS01000002.1"/>
</dbReference>
<evidence type="ECO:0000313" key="2">
    <source>
        <dbReference type="Proteomes" id="UP000606935"/>
    </source>
</evidence>
<comment type="caution">
    <text evidence="1">The sequence shown here is derived from an EMBL/GenBank/DDBJ whole genome shotgun (WGS) entry which is preliminary data.</text>
</comment>
<accession>A0A917YXA8</accession>
<organism evidence="1 2">
    <name type="scientific">Bowmanella pacifica</name>
    <dbReference type="NCBI Taxonomy" id="502051"/>
    <lineage>
        <taxon>Bacteria</taxon>
        <taxon>Pseudomonadati</taxon>
        <taxon>Pseudomonadota</taxon>
        <taxon>Gammaproteobacteria</taxon>
        <taxon>Alteromonadales</taxon>
        <taxon>Alteromonadaceae</taxon>
        <taxon>Bowmanella</taxon>
    </lineage>
</organism>
<name>A0A917YXA8_9ALTE</name>
<dbReference type="EMBL" id="BMLS01000002">
    <property type="protein sequence ID" value="GGO68898.1"/>
    <property type="molecule type" value="Genomic_DNA"/>
</dbReference>
<reference evidence="1" key="2">
    <citation type="submission" date="2020-09" db="EMBL/GenBank/DDBJ databases">
        <authorList>
            <person name="Sun Q."/>
            <person name="Zhou Y."/>
        </authorList>
    </citation>
    <scope>NUCLEOTIDE SEQUENCE</scope>
    <source>
        <strain evidence="1">CGMCC 1.7086</strain>
    </source>
</reference>